<dbReference type="Gene3D" id="3.10.430.100">
    <property type="entry name" value="Ribosomal protein L9, C-terminal domain"/>
    <property type="match status" value="1"/>
</dbReference>
<dbReference type="FunFam" id="3.40.5.10:FF:000003">
    <property type="entry name" value="50S ribosomal protein L9"/>
    <property type="match status" value="1"/>
</dbReference>
<comment type="similarity">
    <text evidence="1 7">Belongs to the bacterial ribosomal protein bL9 family.</text>
</comment>
<dbReference type="InterPro" id="IPR036791">
    <property type="entry name" value="Ribosomal_bL9_C_sf"/>
</dbReference>
<dbReference type="InterPro" id="IPR009027">
    <property type="entry name" value="Ribosomal_bL9/RNase_H1_N"/>
</dbReference>
<evidence type="ECO:0000256" key="7">
    <source>
        <dbReference type="HAMAP-Rule" id="MF_00503"/>
    </source>
</evidence>
<dbReference type="NCBIfam" id="TIGR00158">
    <property type="entry name" value="L9"/>
    <property type="match status" value="1"/>
</dbReference>
<evidence type="ECO:0000256" key="2">
    <source>
        <dbReference type="ARBA" id="ARBA00022730"/>
    </source>
</evidence>
<feature type="domain" description="Ribosomal protein L9" evidence="8">
    <location>
        <begin position="13"/>
        <end position="40"/>
    </location>
</feature>
<dbReference type="InterPro" id="IPR020069">
    <property type="entry name" value="Ribosomal_bL9_C"/>
</dbReference>
<dbReference type="InterPro" id="IPR020594">
    <property type="entry name" value="Ribosomal_bL9_bac/chp"/>
</dbReference>
<evidence type="ECO:0000256" key="3">
    <source>
        <dbReference type="ARBA" id="ARBA00022884"/>
    </source>
</evidence>
<dbReference type="InterPro" id="IPR036935">
    <property type="entry name" value="Ribosomal_bL9_N_sf"/>
</dbReference>
<dbReference type="SUPFAM" id="SSF55658">
    <property type="entry name" value="L9 N-domain-like"/>
    <property type="match status" value="1"/>
</dbReference>
<keyword evidence="5 7" id="KW-0687">Ribonucleoprotein</keyword>
<dbReference type="EMBL" id="QETB01000001">
    <property type="protein sequence ID" value="PWF26849.1"/>
    <property type="molecule type" value="Genomic_DNA"/>
</dbReference>
<keyword evidence="10" id="KW-1185">Reference proteome</keyword>
<dbReference type="RefSeq" id="WP_109092351.1">
    <property type="nucleotide sequence ID" value="NZ_JBQDZF010000156.1"/>
</dbReference>
<dbReference type="HAMAP" id="MF_00503">
    <property type="entry name" value="Ribosomal_bL9"/>
    <property type="match status" value="1"/>
</dbReference>
<evidence type="ECO:0000256" key="4">
    <source>
        <dbReference type="ARBA" id="ARBA00022980"/>
    </source>
</evidence>
<comment type="caution">
    <text evidence="9">The sequence shown here is derived from an EMBL/GenBank/DDBJ whole genome shotgun (WGS) entry which is preliminary data.</text>
</comment>
<dbReference type="PANTHER" id="PTHR21368">
    <property type="entry name" value="50S RIBOSOMAL PROTEIN L9"/>
    <property type="match status" value="1"/>
</dbReference>
<dbReference type="InterPro" id="IPR020070">
    <property type="entry name" value="Ribosomal_bL9_N"/>
</dbReference>
<dbReference type="Pfam" id="PF01281">
    <property type="entry name" value="Ribosomal_L9_N"/>
    <property type="match status" value="1"/>
</dbReference>
<dbReference type="GO" id="GO:1990904">
    <property type="term" value="C:ribonucleoprotein complex"/>
    <property type="evidence" value="ECO:0007669"/>
    <property type="project" value="UniProtKB-KW"/>
</dbReference>
<protein>
    <recommendedName>
        <fullName evidence="6 7">Large ribosomal subunit protein bL9</fullName>
    </recommendedName>
</protein>
<comment type="function">
    <text evidence="7">Binds to the 23S rRNA.</text>
</comment>
<dbReference type="GO" id="GO:0005840">
    <property type="term" value="C:ribosome"/>
    <property type="evidence" value="ECO:0007669"/>
    <property type="project" value="UniProtKB-KW"/>
</dbReference>
<sequence length="148" mass="15628">MKLILTHDVSGLGEAGEVVEVKDGYGRNYLIPRGYAQAWSKGAQKEIDQINESRRKRAIESLEDANAAREALEAQTLTVTKTAGANGRLFGAVTSADIAEAATAASGKPVDRRSINVATAIKSVGTYKATAKLHTDVSANLTVEVVAE</sequence>
<keyword evidence="2 7" id="KW-0699">rRNA-binding</keyword>
<dbReference type="GO" id="GO:0006412">
    <property type="term" value="P:translation"/>
    <property type="evidence" value="ECO:0007669"/>
    <property type="project" value="UniProtKB-UniRule"/>
</dbReference>
<dbReference type="Proteomes" id="UP000245283">
    <property type="component" value="Unassembled WGS sequence"/>
</dbReference>
<dbReference type="InterPro" id="IPR000244">
    <property type="entry name" value="Ribosomal_bL9"/>
</dbReference>
<dbReference type="GO" id="GO:0019843">
    <property type="term" value="F:rRNA binding"/>
    <property type="evidence" value="ECO:0007669"/>
    <property type="project" value="UniProtKB-UniRule"/>
</dbReference>
<gene>
    <name evidence="7" type="primary">rplI</name>
    <name evidence="9" type="ORF">DD236_00005</name>
</gene>
<dbReference type="SUPFAM" id="SSF55653">
    <property type="entry name" value="Ribosomal protein L9 C-domain"/>
    <property type="match status" value="1"/>
</dbReference>
<accession>A0A2V1KBQ2</accession>
<evidence type="ECO:0000259" key="8">
    <source>
        <dbReference type="PROSITE" id="PS00651"/>
    </source>
</evidence>
<proteinExistence type="inferred from homology"/>
<dbReference type="OrthoDB" id="9788336at2"/>
<name>A0A2V1KBQ2_9ACTO</name>
<evidence type="ECO:0000256" key="5">
    <source>
        <dbReference type="ARBA" id="ARBA00023274"/>
    </source>
</evidence>
<dbReference type="GO" id="GO:0003735">
    <property type="term" value="F:structural constituent of ribosome"/>
    <property type="evidence" value="ECO:0007669"/>
    <property type="project" value="InterPro"/>
</dbReference>
<reference evidence="10" key="1">
    <citation type="submission" date="2018-05" db="EMBL/GenBank/DDBJ databases">
        <authorList>
            <person name="Li Y."/>
        </authorList>
    </citation>
    <scope>NUCLEOTIDE SEQUENCE [LARGE SCALE GENOMIC DNA]</scope>
    <source>
        <strain evidence="10">sk1b4</strain>
    </source>
</reference>
<evidence type="ECO:0000313" key="10">
    <source>
        <dbReference type="Proteomes" id="UP000245283"/>
    </source>
</evidence>
<dbReference type="PROSITE" id="PS00651">
    <property type="entry name" value="RIBOSOMAL_L9"/>
    <property type="match status" value="1"/>
</dbReference>
<evidence type="ECO:0000256" key="1">
    <source>
        <dbReference type="ARBA" id="ARBA00010605"/>
    </source>
</evidence>
<organism evidence="9 10">
    <name type="scientific">Ancrocorticia populi</name>
    <dbReference type="NCBI Taxonomy" id="2175228"/>
    <lineage>
        <taxon>Bacteria</taxon>
        <taxon>Bacillati</taxon>
        <taxon>Actinomycetota</taxon>
        <taxon>Actinomycetes</taxon>
        <taxon>Actinomycetales</taxon>
        <taxon>Actinomycetaceae</taxon>
        <taxon>Ancrocorticia</taxon>
    </lineage>
</organism>
<keyword evidence="4 7" id="KW-0689">Ribosomal protein</keyword>
<dbReference type="AlphaFoldDB" id="A0A2V1KBQ2"/>
<dbReference type="Gene3D" id="3.40.5.10">
    <property type="entry name" value="Ribosomal protein L9, N-terminal domain"/>
    <property type="match status" value="1"/>
</dbReference>
<evidence type="ECO:0000256" key="6">
    <source>
        <dbReference type="ARBA" id="ARBA00035292"/>
    </source>
</evidence>
<evidence type="ECO:0000313" key="9">
    <source>
        <dbReference type="EMBL" id="PWF26849.1"/>
    </source>
</evidence>
<dbReference type="Pfam" id="PF03948">
    <property type="entry name" value="Ribosomal_L9_C"/>
    <property type="match status" value="1"/>
</dbReference>
<keyword evidence="3 7" id="KW-0694">RNA-binding</keyword>